<feature type="chain" id="PRO_5040301591" evidence="2">
    <location>
        <begin position="22"/>
        <end position="78"/>
    </location>
</feature>
<organism evidence="3 4">
    <name type="scientific">Caenorhabditis angaria</name>
    <dbReference type="NCBI Taxonomy" id="860376"/>
    <lineage>
        <taxon>Eukaryota</taxon>
        <taxon>Metazoa</taxon>
        <taxon>Ecdysozoa</taxon>
        <taxon>Nematoda</taxon>
        <taxon>Chromadorea</taxon>
        <taxon>Rhabditida</taxon>
        <taxon>Rhabditina</taxon>
        <taxon>Rhabditomorpha</taxon>
        <taxon>Rhabditoidea</taxon>
        <taxon>Rhabditidae</taxon>
        <taxon>Peloderinae</taxon>
        <taxon>Caenorhabditis</taxon>
    </lineage>
</organism>
<evidence type="ECO:0000313" key="3">
    <source>
        <dbReference type="EMBL" id="CAI5441600.1"/>
    </source>
</evidence>
<sequence>MHYSNTILVLLFALLIGCIFGNLYESEDGLFSPDDIPKRSLDAFWRNVYSQIPSARQGGQKRTENLSRASANAYYRLG</sequence>
<evidence type="ECO:0000256" key="2">
    <source>
        <dbReference type="SAM" id="SignalP"/>
    </source>
</evidence>
<dbReference type="EMBL" id="CANHGI010000002">
    <property type="protein sequence ID" value="CAI5441600.1"/>
    <property type="molecule type" value="Genomic_DNA"/>
</dbReference>
<evidence type="ECO:0000256" key="1">
    <source>
        <dbReference type="SAM" id="MobiDB-lite"/>
    </source>
</evidence>
<name>A0A9P1IBB2_9PELO</name>
<keyword evidence="4" id="KW-1185">Reference proteome</keyword>
<feature type="region of interest" description="Disordered" evidence="1">
    <location>
        <begin position="55"/>
        <end position="78"/>
    </location>
</feature>
<dbReference type="OrthoDB" id="5813197at2759"/>
<keyword evidence="2" id="KW-0732">Signal</keyword>
<gene>
    <name evidence="3" type="ORF">CAMP_LOCUS4237</name>
</gene>
<comment type="caution">
    <text evidence="3">The sequence shown here is derived from an EMBL/GenBank/DDBJ whole genome shotgun (WGS) entry which is preliminary data.</text>
</comment>
<accession>A0A9P1IBB2</accession>
<dbReference type="Proteomes" id="UP001152747">
    <property type="component" value="Unassembled WGS sequence"/>
</dbReference>
<feature type="signal peptide" evidence="2">
    <location>
        <begin position="1"/>
        <end position="21"/>
    </location>
</feature>
<protein>
    <submittedName>
        <fullName evidence="3">Uncharacterized protein</fullName>
    </submittedName>
</protein>
<evidence type="ECO:0000313" key="4">
    <source>
        <dbReference type="Proteomes" id="UP001152747"/>
    </source>
</evidence>
<proteinExistence type="predicted"/>
<reference evidence="3" key="1">
    <citation type="submission" date="2022-11" db="EMBL/GenBank/DDBJ databases">
        <authorList>
            <person name="Kikuchi T."/>
        </authorList>
    </citation>
    <scope>NUCLEOTIDE SEQUENCE</scope>
    <source>
        <strain evidence="3">PS1010</strain>
    </source>
</reference>
<dbReference type="AlphaFoldDB" id="A0A9P1IBB2"/>